<feature type="domain" description="Glycosyl transferase family 51" evidence="17">
    <location>
        <begin position="56"/>
        <end position="239"/>
    </location>
</feature>
<comment type="similarity">
    <text evidence="2">In the N-terminal section; belongs to the glycosyltransferase 51 family.</text>
</comment>
<gene>
    <name evidence="18" type="primary">pon1</name>
    <name evidence="18" type="ORF">Rhe02_82030</name>
</gene>
<dbReference type="InterPro" id="IPR001460">
    <property type="entry name" value="PCN-bd_Tpept"/>
</dbReference>
<accession>A0A8J3VLK1</accession>
<keyword evidence="15" id="KW-0732">Signal</keyword>
<keyword evidence="5" id="KW-0328">Glycosyltransferase</keyword>
<dbReference type="Pfam" id="PF00912">
    <property type="entry name" value="Transgly"/>
    <property type="match status" value="1"/>
</dbReference>
<dbReference type="EMBL" id="BONY01000085">
    <property type="protein sequence ID" value="GIH10136.1"/>
    <property type="molecule type" value="Genomic_DNA"/>
</dbReference>
<dbReference type="InterPro" id="IPR012338">
    <property type="entry name" value="Beta-lactam/transpept-like"/>
</dbReference>
<evidence type="ECO:0000256" key="13">
    <source>
        <dbReference type="ARBA" id="ARBA00049902"/>
    </source>
</evidence>
<evidence type="ECO:0000256" key="4">
    <source>
        <dbReference type="ARBA" id="ARBA00022670"/>
    </source>
</evidence>
<feature type="chain" id="PRO_5038518283" evidence="15">
    <location>
        <begin position="23"/>
        <end position="778"/>
    </location>
</feature>
<evidence type="ECO:0000256" key="5">
    <source>
        <dbReference type="ARBA" id="ARBA00022676"/>
    </source>
</evidence>
<dbReference type="InterPro" id="IPR001264">
    <property type="entry name" value="Glyco_trans_51"/>
</dbReference>
<evidence type="ECO:0000256" key="11">
    <source>
        <dbReference type="ARBA" id="ARBA00023316"/>
    </source>
</evidence>
<dbReference type="Proteomes" id="UP000612899">
    <property type="component" value="Unassembled WGS sequence"/>
</dbReference>
<comment type="catalytic activity">
    <reaction evidence="13">
        <text>[GlcNAc-(1-&gt;4)-Mur2Ac(oyl-L-Ala-gamma-D-Glu-L-Lys-D-Ala-D-Ala)](n)-di-trans,octa-cis-undecaprenyl diphosphate + beta-D-GlcNAc-(1-&gt;4)-Mur2Ac(oyl-L-Ala-gamma-D-Glu-L-Lys-D-Ala-D-Ala)-di-trans,octa-cis-undecaprenyl diphosphate = [GlcNAc-(1-&gt;4)-Mur2Ac(oyl-L-Ala-gamma-D-Glu-L-Lys-D-Ala-D-Ala)](n+1)-di-trans,octa-cis-undecaprenyl diphosphate + di-trans,octa-cis-undecaprenyl diphosphate + H(+)</text>
        <dbReference type="Rhea" id="RHEA:23708"/>
        <dbReference type="Rhea" id="RHEA-COMP:9602"/>
        <dbReference type="Rhea" id="RHEA-COMP:9603"/>
        <dbReference type="ChEBI" id="CHEBI:15378"/>
        <dbReference type="ChEBI" id="CHEBI:58405"/>
        <dbReference type="ChEBI" id="CHEBI:60033"/>
        <dbReference type="ChEBI" id="CHEBI:78435"/>
        <dbReference type="EC" id="2.4.99.28"/>
    </reaction>
</comment>
<dbReference type="AlphaFoldDB" id="A0A8J3VLK1"/>
<dbReference type="InterPro" id="IPR036950">
    <property type="entry name" value="PBP_transglycosylase"/>
</dbReference>
<sequence>MLAGIVVAAAAFPVAAISGLLAKAGGEAFGQLPDELTVKRSPQISYVFASDNTTQLAAVYDENRRDLPLAEIPDVVQQAILAAEDQKFYDHNGVDVKGFARAFIANQSQGEVQQGASTITMQLVRMSLTYSLDTKAQEVLAATEDTNARKLREIRYAIALERRMNKQQILENYLNTAFFGNRAFGIFAASQVYFDKHPKDLTVSQAAYLAGLVKFPSSTDDEKGKRAALERRDYIVTEMANLKKISPEQAAAAKAEKLVILYKKTPNGCVDVSANHWGFFCDYLHRWWLQQEVFGPTTYDRERQLRAGGFRIQSTLDLTTQTAAYNAAIKQAPINLPQALLLAGIEPGTGKVRALAANRNFKLDDDEENGPNTNPKAPAGSKGSYPNTTNPLLSTDPSFQGYRPGSVMKIYTLVAALENGIPLDYVINTQAQAQSKYPYKLEPTCNGMWCPPNSAGTAIGPHNMWTAFGSSVNTYFVPLFDTVGGDKVIDVAKRMGVTFYDVPDDPNDRPGTGTKDDDFYSSVANAKIWSPFTLGISTHPPLQIANTFATLAADGLYCAPTPIEAIFTFKNEKLDIGGKNCTQVIDPEVARAAIDAARCPVGDSSTVSKCQGGTALDSRKIIGKPVAGKSGTSDNESTATLTITTKQLAISGFLVDPDWPDTTQKMKHKGDRGINPAVQMAMRDAMAGKPSIQFTPPKNQKLITGVQANIPVFAPCASVGDVTAALKGAGFRVEVAKGTVPSVCPAGSVAATNPTVKTLRGGLVVIQVSDGKGPSPGP</sequence>
<keyword evidence="8" id="KW-0133">Cell shape</keyword>
<dbReference type="GO" id="GO:0009002">
    <property type="term" value="F:serine-type D-Ala-D-Ala carboxypeptidase activity"/>
    <property type="evidence" value="ECO:0007669"/>
    <property type="project" value="UniProtKB-EC"/>
</dbReference>
<dbReference type="GO" id="GO:0008658">
    <property type="term" value="F:penicillin binding"/>
    <property type="evidence" value="ECO:0007669"/>
    <property type="project" value="InterPro"/>
</dbReference>
<dbReference type="GO" id="GO:0009252">
    <property type="term" value="P:peptidoglycan biosynthetic process"/>
    <property type="evidence" value="ECO:0007669"/>
    <property type="project" value="UniProtKB-KW"/>
</dbReference>
<evidence type="ECO:0000256" key="9">
    <source>
        <dbReference type="ARBA" id="ARBA00022984"/>
    </source>
</evidence>
<dbReference type="Gene3D" id="1.10.3810.10">
    <property type="entry name" value="Biosynthetic peptidoglycan transglycosylase-like"/>
    <property type="match status" value="1"/>
</dbReference>
<dbReference type="SUPFAM" id="SSF53955">
    <property type="entry name" value="Lysozyme-like"/>
    <property type="match status" value="1"/>
</dbReference>
<dbReference type="InterPro" id="IPR005543">
    <property type="entry name" value="PASTA_dom"/>
</dbReference>
<evidence type="ECO:0000256" key="10">
    <source>
        <dbReference type="ARBA" id="ARBA00023268"/>
    </source>
</evidence>
<comment type="similarity">
    <text evidence="1">In the C-terminal section; belongs to the transpeptidase family.</text>
</comment>
<dbReference type="PANTHER" id="PTHR32282:SF33">
    <property type="entry name" value="PEPTIDOGLYCAN GLYCOSYLTRANSFERASE"/>
    <property type="match status" value="1"/>
</dbReference>
<dbReference type="PANTHER" id="PTHR32282">
    <property type="entry name" value="BINDING PROTEIN TRANSPEPTIDASE, PUTATIVE-RELATED"/>
    <property type="match status" value="1"/>
</dbReference>
<dbReference type="GO" id="GO:0008360">
    <property type="term" value="P:regulation of cell shape"/>
    <property type="evidence" value="ECO:0007669"/>
    <property type="project" value="UniProtKB-KW"/>
</dbReference>
<name>A0A8J3VLK1_9ACTN</name>
<keyword evidence="7" id="KW-0378">Hydrolase</keyword>
<dbReference type="InterPro" id="IPR050396">
    <property type="entry name" value="Glycosyltr_51/Transpeptidase"/>
</dbReference>
<dbReference type="InterPro" id="IPR023346">
    <property type="entry name" value="Lysozyme-like_dom_sf"/>
</dbReference>
<evidence type="ECO:0000256" key="2">
    <source>
        <dbReference type="ARBA" id="ARBA00007739"/>
    </source>
</evidence>
<organism evidence="18 19">
    <name type="scientific">Rhizocola hellebori</name>
    <dbReference type="NCBI Taxonomy" id="1392758"/>
    <lineage>
        <taxon>Bacteria</taxon>
        <taxon>Bacillati</taxon>
        <taxon>Actinomycetota</taxon>
        <taxon>Actinomycetes</taxon>
        <taxon>Micromonosporales</taxon>
        <taxon>Micromonosporaceae</taxon>
        <taxon>Rhizocola</taxon>
    </lineage>
</organism>
<evidence type="ECO:0000259" key="17">
    <source>
        <dbReference type="Pfam" id="PF00912"/>
    </source>
</evidence>
<dbReference type="CDD" id="cd06577">
    <property type="entry name" value="PASTA_pknB"/>
    <property type="match status" value="1"/>
</dbReference>
<feature type="compositionally biased region" description="Polar residues" evidence="14">
    <location>
        <begin position="384"/>
        <end position="398"/>
    </location>
</feature>
<comment type="caution">
    <text evidence="18">The sequence shown here is derived from an EMBL/GenBank/DDBJ whole genome shotgun (WGS) entry which is preliminary data.</text>
</comment>
<feature type="domain" description="Penicillin-binding protein transpeptidase" evidence="16">
    <location>
        <begin position="346"/>
        <end position="633"/>
    </location>
</feature>
<dbReference type="GO" id="GO:0030288">
    <property type="term" value="C:outer membrane-bounded periplasmic space"/>
    <property type="evidence" value="ECO:0007669"/>
    <property type="project" value="TreeGrafter"/>
</dbReference>
<keyword evidence="3" id="KW-0121">Carboxypeptidase</keyword>
<evidence type="ECO:0000313" key="19">
    <source>
        <dbReference type="Proteomes" id="UP000612899"/>
    </source>
</evidence>
<evidence type="ECO:0000259" key="16">
    <source>
        <dbReference type="Pfam" id="PF00905"/>
    </source>
</evidence>
<protein>
    <submittedName>
        <fullName evidence="18">Penicillin-binding protein</fullName>
    </submittedName>
</protein>
<evidence type="ECO:0000256" key="8">
    <source>
        <dbReference type="ARBA" id="ARBA00022960"/>
    </source>
</evidence>
<dbReference type="FunFam" id="1.10.3810.10:FF:000001">
    <property type="entry name" value="Penicillin-binding protein 1A"/>
    <property type="match status" value="1"/>
</dbReference>
<dbReference type="SUPFAM" id="SSF56601">
    <property type="entry name" value="beta-lactamase/transpeptidase-like"/>
    <property type="match status" value="1"/>
</dbReference>
<dbReference type="Gene3D" id="3.40.710.10">
    <property type="entry name" value="DD-peptidase/beta-lactamase superfamily"/>
    <property type="match status" value="1"/>
</dbReference>
<dbReference type="GO" id="GO:0006508">
    <property type="term" value="P:proteolysis"/>
    <property type="evidence" value="ECO:0007669"/>
    <property type="project" value="UniProtKB-KW"/>
</dbReference>
<dbReference type="Gene3D" id="3.30.10.20">
    <property type="match status" value="1"/>
</dbReference>
<dbReference type="Pfam" id="PF00905">
    <property type="entry name" value="Transpeptidase"/>
    <property type="match status" value="1"/>
</dbReference>
<keyword evidence="9" id="KW-0573">Peptidoglycan synthesis</keyword>
<evidence type="ECO:0000256" key="12">
    <source>
        <dbReference type="ARBA" id="ARBA00034000"/>
    </source>
</evidence>
<evidence type="ECO:0000256" key="1">
    <source>
        <dbReference type="ARBA" id="ARBA00007090"/>
    </source>
</evidence>
<evidence type="ECO:0000256" key="3">
    <source>
        <dbReference type="ARBA" id="ARBA00022645"/>
    </source>
</evidence>
<keyword evidence="10" id="KW-0511">Multifunctional enzyme</keyword>
<proteinExistence type="inferred from homology"/>
<feature type="signal peptide" evidence="15">
    <location>
        <begin position="1"/>
        <end position="22"/>
    </location>
</feature>
<keyword evidence="11" id="KW-0961">Cell wall biogenesis/degradation</keyword>
<evidence type="ECO:0000313" key="18">
    <source>
        <dbReference type="EMBL" id="GIH10136.1"/>
    </source>
</evidence>
<feature type="region of interest" description="Disordered" evidence="14">
    <location>
        <begin position="362"/>
        <end position="398"/>
    </location>
</feature>
<reference evidence="18" key="1">
    <citation type="submission" date="2021-01" db="EMBL/GenBank/DDBJ databases">
        <title>Whole genome shotgun sequence of Rhizocola hellebori NBRC 109834.</title>
        <authorList>
            <person name="Komaki H."/>
            <person name="Tamura T."/>
        </authorList>
    </citation>
    <scope>NUCLEOTIDE SEQUENCE</scope>
    <source>
        <strain evidence="18">NBRC 109834</strain>
    </source>
</reference>
<keyword evidence="4" id="KW-0645">Protease</keyword>
<comment type="catalytic activity">
    <reaction evidence="12">
        <text>Preferential cleavage: (Ac)2-L-Lys-D-Ala-|-D-Ala. Also transpeptidation of peptidyl-alanyl moieties that are N-acyl substituents of D-alanine.</text>
        <dbReference type="EC" id="3.4.16.4"/>
    </reaction>
</comment>
<evidence type="ECO:0000256" key="14">
    <source>
        <dbReference type="SAM" id="MobiDB-lite"/>
    </source>
</evidence>
<evidence type="ECO:0000256" key="15">
    <source>
        <dbReference type="SAM" id="SignalP"/>
    </source>
</evidence>
<keyword evidence="19" id="KW-1185">Reference proteome</keyword>
<dbReference type="GO" id="GO:0071555">
    <property type="term" value="P:cell wall organization"/>
    <property type="evidence" value="ECO:0007669"/>
    <property type="project" value="UniProtKB-KW"/>
</dbReference>
<keyword evidence="6" id="KW-0808">Transferase</keyword>
<evidence type="ECO:0000256" key="7">
    <source>
        <dbReference type="ARBA" id="ARBA00022801"/>
    </source>
</evidence>
<dbReference type="GO" id="GO:0008955">
    <property type="term" value="F:peptidoglycan glycosyltransferase activity"/>
    <property type="evidence" value="ECO:0007669"/>
    <property type="project" value="UniProtKB-EC"/>
</dbReference>
<evidence type="ECO:0000256" key="6">
    <source>
        <dbReference type="ARBA" id="ARBA00022679"/>
    </source>
</evidence>